<dbReference type="GO" id="GO:0005886">
    <property type="term" value="C:plasma membrane"/>
    <property type="evidence" value="ECO:0007669"/>
    <property type="project" value="UniProtKB-SubCell"/>
</dbReference>
<reference evidence="9 10" key="1">
    <citation type="submission" date="2017-02" db="EMBL/GenBank/DDBJ databases">
        <authorList>
            <person name="Peterson S.W."/>
        </authorList>
    </citation>
    <scope>NUCLEOTIDE SEQUENCE [LARGE SCALE GENOMIC DNA]</scope>
    <source>
        <strain evidence="9 10">S285</strain>
    </source>
</reference>
<evidence type="ECO:0000256" key="1">
    <source>
        <dbReference type="ARBA" id="ARBA00004651"/>
    </source>
</evidence>
<organism evidence="9 10">
    <name type="scientific">Methylocystis bryophila</name>
    <dbReference type="NCBI Taxonomy" id="655015"/>
    <lineage>
        <taxon>Bacteria</taxon>
        <taxon>Pseudomonadati</taxon>
        <taxon>Pseudomonadota</taxon>
        <taxon>Alphaproteobacteria</taxon>
        <taxon>Hyphomicrobiales</taxon>
        <taxon>Methylocystaceae</taxon>
        <taxon>Methylocystis</taxon>
    </lineage>
</organism>
<evidence type="ECO:0000256" key="3">
    <source>
        <dbReference type="ARBA" id="ARBA00022475"/>
    </source>
</evidence>
<keyword evidence="4 7" id="KW-0812">Transmembrane</keyword>
<dbReference type="Proteomes" id="UP000193978">
    <property type="component" value="Chromosome"/>
</dbReference>
<feature type="compositionally biased region" description="Basic and acidic residues" evidence="8">
    <location>
        <begin position="165"/>
        <end position="189"/>
    </location>
</feature>
<dbReference type="Pfam" id="PF03350">
    <property type="entry name" value="UPF0114"/>
    <property type="match status" value="1"/>
</dbReference>
<keyword evidence="5 7" id="KW-1133">Transmembrane helix</keyword>
<dbReference type="OrthoDB" id="9783569at2"/>
<comment type="similarity">
    <text evidence="2 7">Belongs to the UPF0114 family.</text>
</comment>
<gene>
    <name evidence="9" type="ORF">B1812_17440</name>
</gene>
<sequence length="195" mass="21747">MLKRLFESYLLLTRWLLAPFLVLLTATQLALIYKGAKKALTLVFLLANGQDDHAALTVLNLVDITLTSALIVIVTISVYENFISRVTSDDRSTWPSWMGDIDFWQLKMKLLSTIVAITAIGLLESFIDVRETSDRDLYFYIGIHLTFVFSTVALAAAERLAGKHSPAEGRGSQESHGFQERHGAREKAGDGQPLY</sequence>
<evidence type="ECO:0000256" key="2">
    <source>
        <dbReference type="ARBA" id="ARBA00005774"/>
    </source>
</evidence>
<feature type="region of interest" description="Disordered" evidence="8">
    <location>
        <begin position="164"/>
        <end position="195"/>
    </location>
</feature>
<keyword evidence="3 7" id="KW-1003">Cell membrane</keyword>
<proteinExistence type="inferred from homology"/>
<evidence type="ECO:0000256" key="6">
    <source>
        <dbReference type="ARBA" id="ARBA00023136"/>
    </source>
</evidence>
<accession>A0A1W6MYB9</accession>
<evidence type="ECO:0000256" key="5">
    <source>
        <dbReference type="ARBA" id="ARBA00022989"/>
    </source>
</evidence>
<evidence type="ECO:0000313" key="9">
    <source>
        <dbReference type="EMBL" id="ARN82575.1"/>
    </source>
</evidence>
<dbReference type="RefSeq" id="WP_085772706.1">
    <property type="nucleotide sequence ID" value="NZ_AP027149.1"/>
</dbReference>
<feature type="transmembrane region" description="Helical" evidence="7">
    <location>
        <begin position="139"/>
        <end position="157"/>
    </location>
</feature>
<name>A0A1W6MYB9_9HYPH</name>
<evidence type="ECO:0000256" key="7">
    <source>
        <dbReference type="HAMAP-Rule" id="MF_00143"/>
    </source>
</evidence>
<evidence type="ECO:0000256" key="8">
    <source>
        <dbReference type="SAM" id="MobiDB-lite"/>
    </source>
</evidence>
<dbReference type="STRING" id="655015.B1812_17440"/>
<feature type="transmembrane region" description="Helical" evidence="7">
    <location>
        <begin position="12"/>
        <end position="33"/>
    </location>
</feature>
<dbReference type="AlphaFoldDB" id="A0A1W6MYB9"/>
<feature type="transmembrane region" description="Helical" evidence="7">
    <location>
        <begin position="110"/>
        <end position="127"/>
    </location>
</feature>
<dbReference type="PANTHER" id="PTHR38596:SF1">
    <property type="entry name" value="UPF0114 PROTEIN YQHA"/>
    <property type="match status" value="1"/>
</dbReference>
<evidence type="ECO:0000313" key="10">
    <source>
        <dbReference type="Proteomes" id="UP000193978"/>
    </source>
</evidence>
<keyword evidence="10" id="KW-1185">Reference proteome</keyword>
<protein>
    <recommendedName>
        <fullName evidence="7">UPF0114 protein B1812_17440</fullName>
    </recommendedName>
</protein>
<dbReference type="EMBL" id="CP019948">
    <property type="protein sequence ID" value="ARN82575.1"/>
    <property type="molecule type" value="Genomic_DNA"/>
</dbReference>
<feature type="transmembrane region" description="Helical" evidence="7">
    <location>
        <begin position="53"/>
        <end position="79"/>
    </location>
</feature>
<dbReference type="InterPro" id="IPR020761">
    <property type="entry name" value="UPF0114_bac"/>
</dbReference>
<keyword evidence="6 7" id="KW-0472">Membrane</keyword>
<dbReference type="PANTHER" id="PTHR38596">
    <property type="entry name" value="UPF0114 PROTEIN YQHA"/>
    <property type="match status" value="1"/>
</dbReference>
<dbReference type="InterPro" id="IPR005134">
    <property type="entry name" value="UPF0114"/>
</dbReference>
<comment type="subcellular location">
    <subcellularLocation>
        <location evidence="1 7">Cell membrane</location>
        <topology evidence="1 7">Multi-pass membrane protein</topology>
    </subcellularLocation>
</comment>
<dbReference type="HAMAP" id="MF_00143">
    <property type="entry name" value="UPF0114"/>
    <property type="match status" value="1"/>
</dbReference>
<evidence type="ECO:0000256" key="4">
    <source>
        <dbReference type="ARBA" id="ARBA00022692"/>
    </source>
</evidence>
<dbReference type="KEGG" id="mbry:B1812_17440"/>